<keyword evidence="1" id="KW-1133">Transmembrane helix</keyword>
<organism evidence="2 3">
    <name type="scientific">Rhodoferax ferrireducens</name>
    <dbReference type="NCBI Taxonomy" id="192843"/>
    <lineage>
        <taxon>Bacteria</taxon>
        <taxon>Pseudomonadati</taxon>
        <taxon>Pseudomonadota</taxon>
        <taxon>Betaproteobacteria</taxon>
        <taxon>Burkholderiales</taxon>
        <taxon>Comamonadaceae</taxon>
        <taxon>Rhodoferax</taxon>
    </lineage>
</organism>
<sequence>MSDPFRELDVQTLNGLNAWGTVSYILHLVVAVAALIPGAQMGPLLLIVALVIDLVKRGDAEGTWHASHFRWRIRTVIIAGILYLVTAPLWLLLFLPGWLAWLAISIWFLYRIVSGMVRLNKGLPMEMSA</sequence>
<gene>
    <name evidence="2" type="ORF">BWK72_13580</name>
</gene>
<dbReference type="EMBL" id="MTEI01000009">
    <property type="protein sequence ID" value="OQW87247.1"/>
    <property type="molecule type" value="Genomic_DNA"/>
</dbReference>
<name>A0A1W9KSD1_9BURK</name>
<evidence type="ECO:0008006" key="4">
    <source>
        <dbReference type="Google" id="ProtNLM"/>
    </source>
</evidence>
<feature type="transmembrane region" description="Helical" evidence="1">
    <location>
        <begin position="98"/>
        <end position="117"/>
    </location>
</feature>
<dbReference type="Proteomes" id="UP000192505">
    <property type="component" value="Unassembled WGS sequence"/>
</dbReference>
<feature type="transmembrane region" description="Helical" evidence="1">
    <location>
        <begin position="73"/>
        <end position="92"/>
    </location>
</feature>
<accession>A0A1W9KSD1</accession>
<keyword evidence="1" id="KW-0472">Membrane</keyword>
<evidence type="ECO:0000313" key="3">
    <source>
        <dbReference type="Proteomes" id="UP000192505"/>
    </source>
</evidence>
<comment type="caution">
    <text evidence="2">The sequence shown here is derived from an EMBL/GenBank/DDBJ whole genome shotgun (WGS) entry which is preliminary data.</text>
</comment>
<evidence type="ECO:0000256" key="1">
    <source>
        <dbReference type="SAM" id="Phobius"/>
    </source>
</evidence>
<keyword evidence="1" id="KW-0812">Transmembrane</keyword>
<protein>
    <recommendedName>
        <fullName evidence="4">Transmembrane protein</fullName>
    </recommendedName>
</protein>
<proteinExistence type="predicted"/>
<dbReference type="AlphaFoldDB" id="A0A1W9KSD1"/>
<reference evidence="2 3" key="1">
    <citation type="submission" date="2017-01" db="EMBL/GenBank/DDBJ databases">
        <title>Novel large sulfur bacteria in the metagenomes of groundwater-fed chemosynthetic microbial mats in the Lake Huron basin.</title>
        <authorList>
            <person name="Sharrar A.M."/>
            <person name="Flood B.E."/>
            <person name="Bailey J.V."/>
            <person name="Jones D.S."/>
            <person name="Biddanda B."/>
            <person name="Ruberg S.A."/>
            <person name="Marcus D.N."/>
            <person name="Dick G.J."/>
        </authorList>
    </citation>
    <scope>NUCLEOTIDE SEQUENCE [LARGE SCALE GENOMIC DNA]</scope>
    <source>
        <strain evidence="2">A7</strain>
    </source>
</reference>
<feature type="transmembrane region" description="Helical" evidence="1">
    <location>
        <begin position="24"/>
        <end position="52"/>
    </location>
</feature>
<evidence type="ECO:0000313" key="2">
    <source>
        <dbReference type="EMBL" id="OQW87247.1"/>
    </source>
</evidence>